<evidence type="ECO:0000256" key="1">
    <source>
        <dbReference type="SAM" id="Phobius"/>
    </source>
</evidence>
<dbReference type="RefSeq" id="WP_189063652.1">
    <property type="nucleotide sequence ID" value="NZ_BMQM01000003.1"/>
</dbReference>
<dbReference type="CDD" id="cd01949">
    <property type="entry name" value="GGDEF"/>
    <property type="match status" value="1"/>
</dbReference>
<dbReference type="Gene3D" id="3.30.70.270">
    <property type="match status" value="1"/>
</dbReference>
<sequence>MMNRFPLPWLFAPLLLLAGAYTALLAWGVLAGVDLPWLNLMYGAVPVVAVLAVGQAWCAQVRSEGGGCLRAGGWSASGRLGWALLSLLALAVAEVAYVTLFDLSGVDAPDVSFVDGLYYLYYLGLLGVLWMDRAAGSQPGRPVSRGVLGGWLLDSLITVVVVGEVSWVLAVSPLLQDSGSSVVFKAVSASYVVLDLTLLTVGLLLLRRRLEPARLPLVLGLMVYVGADLAYLLLGDQYQSRGMLDALWVWGTVGQAVGVTLLTRAQAVPADAARVTRGGGWLDTLLRALPYAAVTVACTLLILRGAASDLTGRGVAWFTVTVFMLVMLRQGQGFVETGRLNRRLTAQAAELERSRDEMEHLAHHDGLTGLLNRDGFYRLLLGAPDHAELTILMIDLDGFKPVNDTHGHAAGDAVLREVGLRLRGLAGQAFIPARLGGDEFALVSLDPRGPELAPPLAGQVVQALARPYRLPGGSAQLGASVGVASRAASAVASAAAGGEVIMQRADAALYRAKRAGGNRLEVEAVTQVSAPVAGG</sequence>
<feature type="transmembrane region" description="Helical" evidence="1">
    <location>
        <begin position="147"/>
        <end position="170"/>
    </location>
</feature>
<dbReference type="InterPro" id="IPR029787">
    <property type="entry name" value="Nucleotide_cyclase"/>
</dbReference>
<feature type="transmembrane region" description="Helical" evidence="1">
    <location>
        <begin position="118"/>
        <end position="135"/>
    </location>
</feature>
<protein>
    <submittedName>
        <fullName evidence="3">GGDEF domain-containing protein</fullName>
    </submittedName>
</protein>
<name>A0ABQ2RRS5_9DEIO</name>
<dbReference type="NCBIfam" id="TIGR00254">
    <property type="entry name" value="GGDEF"/>
    <property type="match status" value="1"/>
</dbReference>
<feature type="transmembrane region" description="Helical" evidence="1">
    <location>
        <begin position="80"/>
        <end position="98"/>
    </location>
</feature>
<dbReference type="InterPro" id="IPR000160">
    <property type="entry name" value="GGDEF_dom"/>
</dbReference>
<dbReference type="SMART" id="SM00267">
    <property type="entry name" value="GGDEF"/>
    <property type="match status" value="1"/>
</dbReference>
<gene>
    <name evidence="3" type="ORF">GCM10008959_07430</name>
</gene>
<feature type="transmembrane region" description="Helical" evidence="1">
    <location>
        <begin position="182"/>
        <end position="206"/>
    </location>
</feature>
<evidence type="ECO:0000313" key="4">
    <source>
        <dbReference type="Proteomes" id="UP000634308"/>
    </source>
</evidence>
<feature type="transmembrane region" description="Helical" evidence="1">
    <location>
        <begin position="315"/>
        <end position="335"/>
    </location>
</feature>
<evidence type="ECO:0000313" key="3">
    <source>
        <dbReference type="EMBL" id="GGR48792.1"/>
    </source>
</evidence>
<dbReference type="PROSITE" id="PS50887">
    <property type="entry name" value="GGDEF"/>
    <property type="match status" value="1"/>
</dbReference>
<keyword evidence="1" id="KW-0472">Membrane</keyword>
<dbReference type="Proteomes" id="UP000634308">
    <property type="component" value="Unassembled WGS sequence"/>
</dbReference>
<keyword evidence="4" id="KW-1185">Reference proteome</keyword>
<dbReference type="SUPFAM" id="SSF55073">
    <property type="entry name" value="Nucleotide cyclase"/>
    <property type="match status" value="1"/>
</dbReference>
<dbReference type="InterPro" id="IPR050469">
    <property type="entry name" value="Diguanylate_Cyclase"/>
</dbReference>
<reference evidence="4" key="1">
    <citation type="journal article" date="2019" name="Int. J. Syst. Evol. Microbiol.">
        <title>The Global Catalogue of Microorganisms (GCM) 10K type strain sequencing project: providing services to taxonomists for standard genome sequencing and annotation.</title>
        <authorList>
            <consortium name="The Broad Institute Genomics Platform"/>
            <consortium name="The Broad Institute Genome Sequencing Center for Infectious Disease"/>
            <person name="Wu L."/>
            <person name="Ma J."/>
        </authorList>
    </citation>
    <scope>NUCLEOTIDE SEQUENCE [LARGE SCALE GENOMIC DNA]</scope>
    <source>
        <strain evidence="4">JCM 31404</strain>
    </source>
</reference>
<feature type="domain" description="GGDEF" evidence="2">
    <location>
        <begin position="387"/>
        <end position="525"/>
    </location>
</feature>
<dbReference type="PANTHER" id="PTHR45138:SF9">
    <property type="entry name" value="DIGUANYLATE CYCLASE DGCM-RELATED"/>
    <property type="match status" value="1"/>
</dbReference>
<evidence type="ECO:0000259" key="2">
    <source>
        <dbReference type="PROSITE" id="PS50887"/>
    </source>
</evidence>
<dbReference type="PANTHER" id="PTHR45138">
    <property type="entry name" value="REGULATORY COMPONENTS OF SENSORY TRANSDUCTION SYSTEM"/>
    <property type="match status" value="1"/>
</dbReference>
<dbReference type="InterPro" id="IPR043128">
    <property type="entry name" value="Rev_trsase/Diguanyl_cyclase"/>
</dbReference>
<dbReference type="EMBL" id="BMQM01000003">
    <property type="protein sequence ID" value="GGR48792.1"/>
    <property type="molecule type" value="Genomic_DNA"/>
</dbReference>
<comment type="caution">
    <text evidence="3">The sequence shown here is derived from an EMBL/GenBank/DDBJ whole genome shotgun (WGS) entry which is preliminary data.</text>
</comment>
<keyword evidence="1" id="KW-1133">Transmembrane helix</keyword>
<keyword evidence="1" id="KW-0812">Transmembrane</keyword>
<feature type="transmembrane region" description="Helical" evidence="1">
    <location>
        <begin position="41"/>
        <end position="59"/>
    </location>
</feature>
<feature type="transmembrane region" description="Helical" evidence="1">
    <location>
        <begin position="284"/>
        <end position="303"/>
    </location>
</feature>
<dbReference type="Pfam" id="PF00990">
    <property type="entry name" value="GGDEF"/>
    <property type="match status" value="1"/>
</dbReference>
<accession>A0ABQ2RRS5</accession>
<feature type="transmembrane region" description="Helical" evidence="1">
    <location>
        <begin position="213"/>
        <end position="234"/>
    </location>
</feature>
<organism evidence="3 4">
    <name type="scientific">Deinococcus seoulensis</name>
    <dbReference type="NCBI Taxonomy" id="1837379"/>
    <lineage>
        <taxon>Bacteria</taxon>
        <taxon>Thermotogati</taxon>
        <taxon>Deinococcota</taxon>
        <taxon>Deinococci</taxon>
        <taxon>Deinococcales</taxon>
        <taxon>Deinococcaceae</taxon>
        <taxon>Deinococcus</taxon>
    </lineage>
</organism>
<proteinExistence type="predicted"/>